<dbReference type="InterPro" id="IPR012312">
    <property type="entry name" value="Hemerythrin-like"/>
</dbReference>
<keyword evidence="3" id="KW-1185">Reference proteome</keyword>
<organism evidence="2 3">
    <name type="scientific">Nonomuraea mangrovi</name>
    <dbReference type="NCBI Taxonomy" id="2316207"/>
    <lineage>
        <taxon>Bacteria</taxon>
        <taxon>Bacillati</taxon>
        <taxon>Actinomycetota</taxon>
        <taxon>Actinomycetes</taxon>
        <taxon>Streptosporangiales</taxon>
        <taxon>Streptosporangiaceae</taxon>
        <taxon>Nonomuraea</taxon>
    </lineage>
</organism>
<evidence type="ECO:0000259" key="1">
    <source>
        <dbReference type="Pfam" id="PF01814"/>
    </source>
</evidence>
<protein>
    <submittedName>
        <fullName evidence="2">Hemerythrin domain-containing protein</fullName>
    </submittedName>
</protein>
<feature type="domain" description="Hemerythrin-like" evidence="1">
    <location>
        <begin position="9"/>
        <end position="136"/>
    </location>
</feature>
<name>A0ABW4SQ66_9ACTN</name>
<gene>
    <name evidence="2" type="ORF">ACFSKW_08925</name>
</gene>
<dbReference type="EMBL" id="JBHUFV010000015">
    <property type="protein sequence ID" value="MFD1931598.1"/>
    <property type="molecule type" value="Genomic_DNA"/>
</dbReference>
<dbReference type="Proteomes" id="UP001597368">
    <property type="component" value="Unassembled WGS sequence"/>
</dbReference>
<dbReference type="Pfam" id="PF01814">
    <property type="entry name" value="Hemerythrin"/>
    <property type="match status" value="1"/>
</dbReference>
<dbReference type="Gene3D" id="1.20.120.520">
    <property type="entry name" value="nmb1532 protein domain like"/>
    <property type="match status" value="1"/>
</dbReference>
<evidence type="ECO:0000313" key="2">
    <source>
        <dbReference type="EMBL" id="MFD1931598.1"/>
    </source>
</evidence>
<evidence type="ECO:0000313" key="3">
    <source>
        <dbReference type="Proteomes" id="UP001597368"/>
    </source>
</evidence>
<dbReference type="RefSeq" id="WP_379571070.1">
    <property type="nucleotide sequence ID" value="NZ_JBHUFV010000015.1"/>
</dbReference>
<accession>A0ABW4SQ66</accession>
<comment type="caution">
    <text evidence="2">The sequence shown here is derived from an EMBL/GenBank/DDBJ whole genome shotgun (WGS) entry which is preliminary data.</text>
</comment>
<dbReference type="CDD" id="cd12108">
    <property type="entry name" value="Hr-like"/>
    <property type="match status" value="1"/>
</dbReference>
<reference evidence="3" key="1">
    <citation type="journal article" date="2019" name="Int. J. Syst. Evol. Microbiol.">
        <title>The Global Catalogue of Microorganisms (GCM) 10K type strain sequencing project: providing services to taxonomists for standard genome sequencing and annotation.</title>
        <authorList>
            <consortium name="The Broad Institute Genomics Platform"/>
            <consortium name="The Broad Institute Genome Sequencing Center for Infectious Disease"/>
            <person name="Wu L."/>
            <person name="Ma J."/>
        </authorList>
    </citation>
    <scope>NUCLEOTIDE SEQUENCE [LARGE SCALE GENOMIC DNA]</scope>
    <source>
        <strain evidence="3">ICMP 6774ER</strain>
    </source>
</reference>
<proteinExistence type="predicted"/>
<sequence length="213" mass="24098">MTYQLDMTMMFTVHDALRRDAERIARITARMDDDPGRLLGAAVGWEMFKAYLRVHHTTEDDLLWPVMERTLADRPDELALLAAMEAEHALIDPLLEAFDAAIADPDTGHERLGDLSDTLTGVLGGHLKHEESEALAVIDLSVTPEQWQAFGQEHGKRNGADSTRYLPWVLDSASEERTALILSRMPEHIQAAYRDEWRAAYDAMNVWGRTERS</sequence>